<proteinExistence type="predicted"/>
<dbReference type="EMBL" id="CM046394">
    <property type="protein sequence ID" value="KAI8544913.1"/>
    <property type="molecule type" value="Genomic_DNA"/>
</dbReference>
<dbReference type="Proteomes" id="UP001062846">
    <property type="component" value="Chromosome 7"/>
</dbReference>
<comment type="caution">
    <text evidence="1">The sequence shown here is derived from an EMBL/GenBank/DDBJ whole genome shotgun (WGS) entry which is preliminary data.</text>
</comment>
<evidence type="ECO:0000313" key="1">
    <source>
        <dbReference type="EMBL" id="KAI8544913.1"/>
    </source>
</evidence>
<gene>
    <name evidence="1" type="ORF">RHMOL_Rhmol07G0002400</name>
</gene>
<organism evidence="1 2">
    <name type="scientific">Rhododendron molle</name>
    <name type="common">Chinese azalea</name>
    <name type="synonym">Azalea mollis</name>
    <dbReference type="NCBI Taxonomy" id="49168"/>
    <lineage>
        <taxon>Eukaryota</taxon>
        <taxon>Viridiplantae</taxon>
        <taxon>Streptophyta</taxon>
        <taxon>Embryophyta</taxon>
        <taxon>Tracheophyta</taxon>
        <taxon>Spermatophyta</taxon>
        <taxon>Magnoliopsida</taxon>
        <taxon>eudicotyledons</taxon>
        <taxon>Gunneridae</taxon>
        <taxon>Pentapetalae</taxon>
        <taxon>asterids</taxon>
        <taxon>Ericales</taxon>
        <taxon>Ericaceae</taxon>
        <taxon>Ericoideae</taxon>
        <taxon>Rhodoreae</taxon>
        <taxon>Rhododendron</taxon>
    </lineage>
</organism>
<reference evidence="1" key="1">
    <citation type="submission" date="2022-02" db="EMBL/GenBank/DDBJ databases">
        <title>Plant Genome Project.</title>
        <authorList>
            <person name="Zhang R.-G."/>
        </authorList>
    </citation>
    <scope>NUCLEOTIDE SEQUENCE</scope>
    <source>
        <strain evidence="1">AT1</strain>
    </source>
</reference>
<protein>
    <submittedName>
        <fullName evidence="1">Uncharacterized protein</fullName>
    </submittedName>
</protein>
<accession>A0ACC0MXA6</accession>
<name>A0ACC0MXA6_RHOML</name>
<keyword evidence="2" id="KW-1185">Reference proteome</keyword>
<sequence>MQRFDSITINHIFHKANKCADALASDTSISVGKIFYNLYIPHCIINLLYGGDSIGVEHPRDGFVRFAFLGILILIVDKKRNRVMIREG</sequence>
<evidence type="ECO:0000313" key="2">
    <source>
        <dbReference type="Proteomes" id="UP001062846"/>
    </source>
</evidence>